<dbReference type="EMBL" id="JAAAMJ010000003">
    <property type="protein sequence ID" value="NDV86298.1"/>
    <property type="molecule type" value="Genomic_DNA"/>
</dbReference>
<comment type="caution">
    <text evidence="2">The sequence shown here is derived from an EMBL/GenBank/DDBJ whole genome shotgun (WGS) entry which is preliminary data.</text>
</comment>
<feature type="compositionally biased region" description="Low complexity" evidence="1">
    <location>
        <begin position="250"/>
        <end position="262"/>
    </location>
</feature>
<organism evidence="2 3">
    <name type="scientific">Aurantimonas aggregata</name>
    <dbReference type="NCBI Taxonomy" id="2047720"/>
    <lineage>
        <taxon>Bacteria</taxon>
        <taxon>Pseudomonadati</taxon>
        <taxon>Pseudomonadota</taxon>
        <taxon>Alphaproteobacteria</taxon>
        <taxon>Hyphomicrobiales</taxon>
        <taxon>Aurantimonadaceae</taxon>
        <taxon>Aurantimonas</taxon>
    </lineage>
</organism>
<feature type="region of interest" description="Disordered" evidence="1">
    <location>
        <begin position="240"/>
        <end position="277"/>
    </location>
</feature>
<feature type="compositionally biased region" description="Polar residues" evidence="1">
    <location>
        <begin position="263"/>
        <end position="277"/>
    </location>
</feature>
<gene>
    <name evidence="2" type="ORF">GTW51_06240</name>
</gene>
<name>A0A6L9MFC3_9HYPH</name>
<sequence length="277" mass="29675">MPVHQSAKAAPMLLAGRRRVESCSLTQDARVPLEDGDRLVAGAVVRLDSTGPLRPLSAADGAGLVMAVEADEAVLLAVHFPERLGQQYYAAIATLLRRLSDDLILSYRVTRTLAQGGRVDRVVLEAGWDRLMAGVVLLSSRLRVRAANIATDDLLADRRFFLPPVAGVLRPAVRSDADRLLDAAERVLRSGSEGESLSFAALRGPRRLLVRLHRLDQTSPFGGLAAAVRREDHRLIAIIEPEQSGGTAQTSPLASPLASLTSGTEASDPLQTSLCRA</sequence>
<dbReference type="AlphaFoldDB" id="A0A6L9MFC3"/>
<evidence type="ECO:0000313" key="2">
    <source>
        <dbReference type="EMBL" id="NDV86298.1"/>
    </source>
</evidence>
<dbReference type="Proteomes" id="UP000476332">
    <property type="component" value="Unassembled WGS sequence"/>
</dbReference>
<keyword evidence="3" id="KW-1185">Reference proteome</keyword>
<evidence type="ECO:0000256" key="1">
    <source>
        <dbReference type="SAM" id="MobiDB-lite"/>
    </source>
</evidence>
<reference evidence="2 3" key="1">
    <citation type="submission" date="2020-01" db="EMBL/GenBank/DDBJ databases">
        <title>Genomes of bacteria type strains.</title>
        <authorList>
            <person name="Chen J."/>
            <person name="Zhu S."/>
            <person name="Chen J."/>
        </authorList>
    </citation>
    <scope>NUCLEOTIDE SEQUENCE [LARGE SCALE GENOMIC DNA]</scope>
    <source>
        <strain evidence="2 3">KCTC 52919</strain>
    </source>
</reference>
<protein>
    <submittedName>
        <fullName evidence="2">Uncharacterized protein</fullName>
    </submittedName>
</protein>
<proteinExistence type="predicted"/>
<accession>A0A6L9MFC3</accession>
<evidence type="ECO:0000313" key="3">
    <source>
        <dbReference type="Proteomes" id="UP000476332"/>
    </source>
</evidence>